<name>A0A4Q2U4K0_9HYPH</name>
<evidence type="ECO:0000256" key="3">
    <source>
        <dbReference type="ARBA" id="ARBA00023235"/>
    </source>
</evidence>
<dbReference type="Gene3D" id="3.90.226.10">
    <property type="entry name" value="2-enoyl-CoA Hydratase, Chain A, domain 1"/>
    <property type="match status" value="1"/>
</dbReference>
<dbReference type="CDD" id="cd06558">
    <property type="entry name" value="crotonase-like"/>
    <property type="match status" value="1"/>
</dbReference>
<accession>A0A4Q2U4K0</accession>
<dbReference type="GO" id="GO:0004165">
    <property type="term" value="F:delta(3)-delta(2)-enoyl-CoA isomerase activity"/>
    <property type="evidence" value="ECO:0007669"/>
    <property type="project" value="UniProtKB-ARBA"/>
</dbReference>
<evidence type="ECO:0000313" key="5">
    <source>
        <dbReference type="Proteomes" id="UP000290759"/>
    </source>
</evidence>
<comment type="caution">
    <text evidence="4">The sequence shown here is derived from an EMBL/GenBank/DDBJ whole genome shotgun (WGS) entry which is preliminary data.</text>
</comment>
<dbReference type="InterPro" id="IPR001753">
    <property type="entry name" value="Enoyl-CoA_hydra/iso"/>
</dbReference>
<gene>
    <name evidence="4" type="ORF">D3273_22520</name>
</gene>
<protein>
    <submittedName>
        <fullName evidence="4">Enoyl-CoA hydratase</fullName>
    </submittedName>
</protein>
<keyword evidence="5" id="KW-1185">Reference proteome</keyword>
<dbReference type="PANTHER" id="PTHR43684:SF1">
    <property type="entry name" value="ENOYL-COA DELTA ISOMERASE 2"/>
    <property type="match status" value="1"/>
</dbReference>
<dbReference type="RefSeq" id="WP_129229144.1">
    <property type="nucleotide sequence ID" value="NZ_QYBB01000042.1"/>
</dbReference>
<dbReference type="OrthoDB" id="9797151at2"/>
<reference evidence="4 5" key="1">
    <citation type="submission" date="2018-12" db="EMBL/GenBank/DDBJ databases">
        <authorList>
            <person name="Grouzdev D.S."/>
            <person name="Krutkina M.S."/>
        </authorList>
    </citation>
    <scope>NUCLEOTIDE SEQUENCE [LARGE SCALE GENOMIC DNA]</scope>
    <source>
        <strain evidence="4 5">RmlP026</strain>
    </source>
</reference>
<dbReference type="AlphaFoldDB" id="A0A4Q2U4K0"/>
<evidence type="ECO:0000256" key="1">
    <source>
        <dbReference type="ARBA" id="ARBA00004275"/>
    </source>
</evidence>
<organism evidence="4 5">
    <name type="scientific">Lichenibacterium minor</name>
    <dbReference type="NCBI Taxonomy" id="2316528"/>
    <lineage>
        <taxon>Bacteria</taxon>
        <taxon>Pseudomonadati</taxon>
        <taxon>Pseudomonadota</taxon>
        <taxon>Alphaproteobacteria</taxon>
        <taxon>Hyphomicrobiales</taxon>
        <taxon>Lichenihabitantaceae</taxon>
        <taxon>Lichenibacterium</taxon>
    </lineage>
</organism>
<keyword evidence="3" id="KW-0413">Isomerase</keyword>
<proteinExistence type="predicted"/>
<dbReference type="Pfam" id="PF00378">
    <property type="entry name" value="ECH_1"/>
    <property type="match status" value="1"/>
</dbReference>
<dbReference type="Proteomes" id="UP000290759">
    <property type="component" value="Unassembled WGS sequence"/>
</dbReference>
<dbReference type="InterPro" id="IPR029045">
    <property type="entry name" value="ClpP/crotonase-like_dom_sf"/>
</dbReference>
<dbReference type="EMBL" id="QYBB01000042">
    <property type="protein sequence ID" value="RYC29716.1"/>
    <property type="molecule type" value="Genomic_DNA"/>
</dbReference>
<evidence type="ECO:0000256" key="2">
    <source>
        <dbReference type="ARBA" id="ARBA00023140"/>
    </source>
</evidence>
<sequence>MSEHIRYAVSEGVGRITLARPEKKNAIDAAMYAALADAIGSAGRDGTVRALLIDAEGGAFTAGNDLADFQRERPDWHDTPVSSFLGALSEAELPVVAAVDGIAIGIGTTMLLHCDLVVASTTARFQMPFIDLGLVPEAASSLLLPRLVGHQRAAALLLLGDSVDAPTLQGYGLIHSVVAPDDLHATALGLARRLAGKPPDAMRQSKRLLRRAPEPVADRLAAEGAVFAERLRSAEAKAAFDSFFARRAGGR</sequence>
<evidence type="ECO:0000313" key="4">
    <source>
        <dbReference type="EMBL" id="RYC29716.1"/>
    </source>
</evidence>
<dbReference type="PANTHER" id="PTHR43684">
    <property type="match status" value="1"/>
</dbReference>
<dbReference type="SUPFAM" id="SSF52096">
    <property type="entry name" value="ClpP/crotonase"/>
    <property type="match status" value="1"/>
</dbReference>
<comment type="subcellular location">
    <subcellularLocation>
        <location evidence="1">Peroxisome</location>
    </subcellularLocation>
</comment>
<reference evidence="4 5" key="2">
    <citation type="submission" date="2019-02" db="EMBL/GenBank/DDBJ databases">
        <title>'Lichenibacterium ramalinii' gen. nov. sp. nov., 'Lichenibacterium minor' gen. nov. sp. nov.</title>
        <authorList>
            <person name="Pankratov T."/>
        </authorList>
    </citation>
    <scope>NUCLEOTIDE SEQUENCE [LARGE SCALE GENOMIC DNA]</scope>
    <source>
        <strain evidence="4 5">RmlP026</strain>
    </source>
</reference>
<dbReference type="InterPro" id="IPR051053">
    <property type="entry name" value="ECH/Chromodomain_protein"/>
</dbReference>
<keyword evidence="2" id="KW-0576">Peroxisome</keyword>